<dbReference type="Pfam" id="PF12821">
    <property type="entry name" value="ThrE_2"/>
    <property type="match status" value="1"/>
</dbReference>
<name>A0ABW4ZCL3_9BACT</name>
<evidence type="ECO:0000256" key="3">
    <source>
        <dbReference type="ARBA" id="ARBA00022989"/>
    </source>
</evidence>
<evidence type="ECO:0000313" key="10">
    <source>
        <dbReference type="Proteomes" id="UP001597389"/>
    </source>
</evidence>
<evidence type="ECO:0000256" key="4">
    <source>
        <dbReference type="ARBA" id="ARBA00023136"/>
    </source>
</evidence>
<sequence length="410" mass="43953">MNQDTYIARTRFVSEVGLSLHACGATSQRIERHLKSLCALLEVHGTFLSTPTSFTFCYCLDDPTEQRVQIERIEPSDGDLGRLEIIDALVNRFESHELDFEEMCVAFRALDPQQSYYGKWMQAVAWGVLSVSFAGLFTVVLSDCIAAGGISLLVFLLAQIGGKSQRLEPVIEIIVSIVAGVCAAVLGWMGFVMNVPLVVLSSVIAFIPGLSLTVALSEIAERALVSGTSKLVHALMGLCKLYVGALLGVGVISIILPLSGAFETEGVMLLPEWKTMPLVVFLSLSLTLIFNIRPKLAAWCLAASLLGFSTAQWASGNLGVAAGMFLGAFVVGTFSNGFANRTNRPASIVLTQGLIVLVPGSASYMVLDSWITGQNMLGKVTSMHEAFLTFISLVIGLLLANAILPSRKAL</sequence>
<dbReference type="PANTHER" id="PTHR31082:SF4">
    <property type="entry name" value="PHEROMONE-REGULATED MEMBRANE PROTEIN 10"/>
    <property type="match status" value="1"/>
</dbReference>
<dbReference type="EMBL" id="JBHUJB010000047">
    <property type="protein sequence ID" value="MFD2159614.1"/>
    <property type="molecule type" value="Genomic_DNA"/>
</dbReference>
<feature type="transmembrane region" description="Helical" evidence="6">
    <location>
        <begin position="346"/>
        <end position="366"/>
    </location>
</feature>
<evidence type="ECO:0000256" key="2">
    <source>
        <dbReference type="ARBA" id="ARBA00022692"/>
    </source>
</evidence>
<keyword evidence="3 6" id="KW-1133">Transmembrane helix</keyword>
<feature type="transmembrane region" description="Helical" evidence="6">
    <location>
        <begin position="273"/>
        <end position="289"/>
    </location>
</feature>
<keyword evidence="10" id="KW-1185">Reference proteome</keyword>
<accession>A0ABW4ZCL3</accession>
<feature type="transmembrane region" description="Helical" evidence="6">
    <location>
        <begin position="296"/>
        <end position="314"/>
    </location>
</feature>
<feature type="transmembrane region" description="Helical" evidence="6">
    <location>
        <begin position="125"/>
        <end position="158"/>
    </location>
</feature>
<feature type="domain" description="Threonine/Serine exporter ThrE" evidence="8">
    <location>
        <begin position="279"/>
        <end position="402"/>
    </location>
</feature>
<gene>
    <name evidence="9" type="ORF">ACFSW8_11935</name>
</gene>
<dbReference type="Proteomes" id="UP001597389">
    <property type="component" value="Unassembled WGS sequence"/>
</dbReference>
<protein>
    <submittedName>
        <fullName evidence="9">Threonine/serine exporter ThrE family protein</fullName>
    </submittedName>
</protein>
<feature type="domain" description="Threonine/serine exporter-like N-terminal" evidence="7">
    <location>
        <begin position="11"/>
        <end position="249"/>
    </location>
</feature>
<feature type="transmembrane region" description="Helical" evidence="6">
    <location>
        <begin position="386"/>
        <end position="404"/>
    </location>
</feature>
<feature type="transmembrane region" description="Helical" evidence="6">
    <location>
        <begin position="170"/>
        <end position="191"/>
    </location>
</feature>
<feature type="transmembrane region" description="Helical" evidence="6">
    <location>
        <begin position="241"/>
        <end position="261"/>
    </location>
</feature>
<comment type="subcellular location">
    <subcellularLocation>
        <location evidence="1">Membrane</location>
        <topology evidence="1">Multi-pass membrane protein</topology>
    </subcellularLocation>
</comment>
<dbReference type="PANTHER" id="PTHR31082">
    <property type="entry name" value="PHEROMONE-REGULATED MEMBRANE PROTEIN 10"/>
    <property type="match status" value="1"/>
</dbReference>
<evidence type="ECO:0000313" key="9">
    <source>
        <dbReference type="EMBL" id="MFD2159614.1"/>
    </source>
</evidence>
<reference evidence="10" key="1">
    <citation type="journal article" date="2019" name="Int. J. Syst. Evol. Microbiol.">
        <title>The Global Catalogue of Microorganisms (GCM) 10K type strain sequencing project: providing services to taxonomists for standard genome sequencing and annotation.</title>
        <authorList>
            <consortium name="The Broad Institute Genomics Platform"/>
            <consortium name="The Broad Institute Genome Sequencing Center for Infectious Disease"/>
            <person name="Wu L."/>
            <person name="Ma J."/>
        </authorList>
    </citation>
    <scope>NUCLEOTIDE SEQUENCE [LARGE SCALE GENOMIC DNA]</scope>
    <source>
        <strain evidence="10">CCUG 57942</strain>
    </source>
</reference>
<evidence type="ECO:0000256" key="6">
    <source>
        <dbReference type="SAM" id="Phobius"/>
    </source>
</evidence>
<dbReference type="InterPro" id="IPR051361">
    <property type="entry name" value="ThrE/Ser_Exporter"/>
</dbReference>
<feature type="transmembrane region" description="Helical" evidence="6">
    <location>
        <begin position="320"/>
        <end position="339"/>
    </location>
</feature>
<dbReference type="RefSeq" id="WP_377178328.1">
    <property type="nucleotide sequence ID" value="NZ_JBHUJB010000047.1"/>
</dbReference>
<evidence type="ECO:0000256" key="5">
    <source>
        <dbReference type="ARBA" id="ARBA00034125"/>
    </source>
</evidence>
<organism evidence="9 10">
    <name type="scientific">Rubritalea tangerina</name>
    <dbReference type="NCBI Taxonomy" id="430798"/>
    <lineage>
        <taxon>Bacteria</taxon>
        <taxon>Pseudomonadati</taxon>
        <taxon>Verrucomicrobiota</taxon>
        <taxon>Verrucomicrobiia</taxon>
        <taxon>Verrucomicrobiales</taxon>
        <taxon>Rubritaleaceae</taxon>
        <taxon>Rubritalea</taxon>
    </lineage>
</organism>
<keyword evidence="2 6" id="KW-0812">Transmembrane</keyword>
<comment type="similarity">
    <text evidence="5">Belongs to the ThrE exporter (TC 2.A.79) family.</text>
</comment>
<keyword evidence="4 6" id="KW-0472">Membrane</keyword>
<feature type="transmembrane region" description="Helical" evidence="6">
    <location>
        <begin position="197"/>
        <end position="220"/>
    </location>
</feature>
<evidence type="ECO:0000259" key="8">
    <source>
        <dbReference type="Pfam" id="PF12821"/>
    </source>
</evidence>
<evidence type="ECO:0000256" key="1">
    <source>
        <dbReference type="ARBA" id="ARBA00004141"/>
    </source>
</evidence>
<dbReference type="InterPro" id="IPR010619">
    <property type="entry name" value="ThrE-like_N"/>
</dbReference>
<dbReference type="Pfam" id="PF06738">
    <property type="entry name" value="ThrE"/>
    <property type="match status" value="1"/>
</dbReference>
<dbReference type="InterPro" id="IPR024528">
    <property type="entry name" value="ThrE_2"/>
</dbReference>
<evidence type="ECO:0000259" key="7">
    <source>
        <dbReference type="Pfam" id="PF06738"/>
    </source>
</evidence>
<proteinExistence type="inferred from homology"/>
<comment type="caution">
    <text evidence="9">The sequence shown here is derived from an EMBL/GenBank/DDBJ whole genome shotgun (WGS) entry which is preliminary data.</text>
</comment>